<evidence type="ECO:0000313" key="2">
    <source>
        <dbReference type="EMBL" id="KAJ1217048.1"/>
    </source>
</evidence>
<name>A0AAV7WVA7_PLEWA</name>
<evidence type="ECO:0000313" key="3">
    <source>
        <dbReference type="Proteomes" id="UP001066276"/>
    </source>
</evidence>
<accession>A0AAV7WVA7</accession>
<keyword evidence="3" id="KW-1185">Reference proteome</keyword>
<proteinExistence type="predicted"/>
<protein>
    <submittedName>
        <fullName evidence="2">Uncharacterized protein</fullName>
    </submittedName>
</protein>
<gene>
    <name evidence="2" type="ORF">NDU88_004643</name>
</gene>
<evidence type="ECO:0000256" key="1">
    <source>
        <dbReference type="SAM" id="MobiDB-lite"/>
    </source>
</evidence>
<organism evidence="2 3">
    <name type="scientific">Pleurodeles waltl</name>
    <name type="common">Iberian ribbed newt</name>
    <dbReference type="NCBI Taxonomy" id="8319"/>
    <lineage>
        <taxon>Eukaryota</taxon>
        <taxon>Metazoa</taxon>
        <taxon>Chordata</taxon>
        <taxon>Craniata</taxon>
        <taxon>Vertebrata</taxon>
        <taxon>Euteleostomi</taxon>
        <taxon>Amphibia</taxon>
        <taxon>Batrachia</taxon>
        <taxon>Caudata</taxon>
        <taxon>Salamandroidea</taxon>
        <taxon>Salamandridae</taxon>
        <taxon>Pleurodelinae</taxon>
        <taxon>Pleurodeles</taxon>
    </lineage>
</organism>
<sequence>MARPDPSDTREVSDSWSESDGSSSAAVCTWDPRSEPLNEAAASMAFRLSVCISTGEGLFTIRVVECVPLLPSLARDLTVTGAI</sequence>
<dbReference type="Proteomes" id="UP001066276">
    <property type="component" value="Chromosome 1_1"/>
</dbReference>
<dbReference type="EMBL" id="JANPWB010000001">
    <property type="protein sequence ID" value="KAJ1217048.1"/>
    <property type="molecule type" value="Genomic_DNA"/>
</dbReference>
<dbReference type="AlphaFoldDB" id="A0AAV7WVA7"/>
<feature type="compositionally biased region" description="Basic and acidic residues" evidence="1">
    <location>
        <begin position="1"/>
        <end position="13"/>
    </location>
</feature>
<feature type="compositionally biased region" description="Low complexity" evidence="1">
    <location>
        <begin position="14"/>
        <end position="27"/>
    </location>
</feature>
<reference evidence="2" key="1">
    <citation type="journal article" date="2022" name="bioRxiv">
        <title>Sequencing and chromosome-scale assembly of the giantPleurodeles waltlgenome.</title>
        <authorList>
            <person name="Brown T."/>
            <person name="Elewa A."/>
            <person name="Iarovenko S."/>
            <person name="Subramanian E."/>
            <person name="Araus A.J."/>
            <person name="Petzold A."/>
            <person name="Susuki M."/>
            <person name="Suzuki K.-i.T."/>
            <person name="Hayashi T."/>
            <person name="Toyoda A."/>
            <person name="Oliveira C."/>
            <person name="Osipova E."/>
            <person name="Leigh N.D."/>
            <person name="Simon A."/>
            <person name="Yun M.H."/>
        </authorList>
    </citation>
    <scope>NUCLEOTIDE SEQUENCE</scope>
    <source>
        <strain evidence="2">20211129_DDA</strain>
        <tissue evidence="2">Liver</tissue>
    </source>
</reference>
<comment type="caution">
    <text evidence="2">The sequence shown here is derived from an EMBL/GenBank/DDBJ whole genome shotgun (WGS) entry which is preliminary data.</text>
</comment>
<feature type="region of interest" description="Disordered" evidence="1">
    <location>
        <begin position="1"/>
        <end position="28"/>
    </location>
</feature>